<keyword evidence="2 3" id="KW-0802">TPR repeat</keyword>
<dbReference type="InterPro" id="IPR050498">
    <property type="entry name" value="Ycf3"/>
</dbReference>
<dbReference type="Gene3D" id="1.25.40.10">
    <property type="entry name" value="Tetratricopeptide repeat domain"/>
    <property type="match status" value="2"/>
</dbReference>
<protein>
    <submittedName>
        <fullName evidence="4">Tetratricopeptide (TPR) repeat protein</fullName>
    </submittedName>
</protein>
<dbReference type="InterPro" id="IPR011990">
    <property type="entry name" value="TPR-like_helical_dom_sf"/>
</dbReference>
<comment type="caution">
    <text evidence="4">The sequence shown here is derived from an EMBL/GenBank/DDBJ whole genome shotgun (WGS) entry which is preliminary data.</text>
</comment>
<evidence type="ECO:0000313" key="5">
    <source>
        <dbReference type="Proteomes" id="UP000567099"/>
    </source>
</evidence>
<sequence length="638" mass="74588">MDSFESLINLHIQRGNEFYYKRNYYMAIAEYKKALRLNSRSDAVYINLGNSYASIQNFDKAVEAYNEAIKLNSGNGDAYLGIGNAEDFRKNYNNSIEYYTEAIKFYNKNSAPEGNKSIAFLNRGNSYFRYYKDLKENGNTDYTYYSNAISDYNEAIKLNNLNTEAYARKIYALSFEEYAKIDEFLNRSETIHFPEVVGDMCLALGLYDNNNSKMYKIALKLYEKAMVTDPNNILAHMGKASIFMINGDFEKAKEYIDSITQDSNFGILVLKATIHIELEEFEKATECFEKAYELNLDLGNFSYGDDLTSYMYLKENLKSNNDSILEISSKILEISKKIRDHKKPLEKDKLVHYTKPEVLISLINEKKETGMAKFRLYHTDYMNDPEEGTFFLNEAYSKWNEISKIYPEYEFKTGYCTPKETVELNNNKFQTFIGSFLPNDDDLYLWRTYGKDSKGEDAGGINIVIRPDFFDKDLFSGSNRHFVLNTDTKNISDDKFRPDLGSYKNNIYKVMYDSQIVDDIIKDIKKPLEELLSISEDKEVILRLIRSILDEIRYLVKSKHYTAEDEYRVIYKYPLDWKAKIKEDVRSVPPKMYVEIEKNMAEYIENVTLGPKLENKKNWNKYLNYHGIKAHESKCPFK</sequence>
<dbReference type="PROSITE" id="PS50293">
    <property type="entry name" value="TPR_REGION"/>
    <property type="match status" value="1"/>
</dbReference>
<evidence type="ECO:0000256" key="2">
    <source>
        <dbReference type="ARBA" id="ARBA00022803"/>
    </source>
</evidence>
<evidence type="ECO:0000256" key="1">
    <source>
        <dbReference type="ARBA" id="ARBA00022737"/>
    </source>
</evidence>
<reference evidence="4 5" key="1">
    <citation type="submission" date="2020-07" db="EMBL/GenBank/DDBJ databases">
        <title>Genomic Encyclopedia of Type Strains, Phase IV (KMG-V): Genome sequencing to study the core and pangenomes of soil and plant-associated prokaryotes.</title>
        <authorList>
            <person name="Whitman W."/>
        </authorList>
    </citation>
    <scope>NUCLEOTIDE SEQUENCE [LARGE SCALE GENOMIC DNA]</scope>
    <source>
        <strain evidence="4 5">C13</strain>
    </source>
</reference>
<dbReference type="PANTHER" id="PTHR44858">
    <property type="entry name" value="TETRATRICOPEPTIDE REPEAT PROTEIN 6"/>
    <property type="match status" value="1"/>
</dbReference>
<dbReference type="PANTHER" id="PTHR44858:SF1">
    <property type="entry name" value="UDP-N-ACETYLGLUCOSAMINE--PEPTIDE N-ACETYLGLUCOSAMINYLTRANSFERASE SPINDLY-RELATED"/>
    <property type="match status" value="1"/>
</dbReference>
<dbReference type="EMBL" id="JACDUO010000001">
    <property type="protein sequence ID" value="MBA2864414.1"/>
    <property type="molecule type" value="Genomic_DNA"/>
</dbReference>
<dbReference type="RefSeq" id="WP_181505159.1">
    <property type="nucleotide sequence ID" value="NZ_JACDUO010000001.1"/>
</dbReference>
<feature type="repeat" description="TPR" evidence="3">
    <location>
        <begin position="8"/>
        <end position="41"/>
    </location>
</feature>
<organism evidence="4 5">
    <name type="scientific">Methanococcus maripaludis</name>
    <name type="common">Methanococcus deltae</name>
    <dbReference type="NCBI Taxonomy" id="39152"/>
    <lineage>
        <taxon>Archaea</taxon>
        <taxon>Methanobacteriati</taxon>
        <taxon>Methanobacteriota</taxon>
        <taxon>Methanomada group</taxon>
        <taxon>Methanococci</taxon>
        <taxon>Methanococcales</taxon>
        <taxon>Methanococcaceae</taxon>
        <taxon>Methanococcus</taxon>
    </lineage>
</organism>
<dbReference type="SMART" id="SM00028">
    <property type="entry name" value="TPR"/>
    <property type="match status" value="6"/>
</dbReference>
<dbReference type="Pfam" id="PF12895">
    <property type="entry name" value="ANAPC3"/>
    <property type="match status" value="1"/>
</dbReference>
<gene>
    <name evidence="4" type="ORF">HNP94_001414</name>
</gene>
<proteinExistence type="predicted"/>
<keyword evidence="1" id="KW-0677">Repeat</keyword>
<dbReference type="GO" id="GO:0046813">
    <property type="term" value="P:receptor-mediated virion attachment to host cell"/>
    <property type="evidence" value="ECO:0007669"/>
    <property type="project" value="TreeGrafter"/>
</dbReference>
<dbReference type="InterPro" id="IPR019734">
    <property type="entry name" value="TPR_rpt"/>
</dbReference>
<accession>A0A7J9PNR5</accession>
<evidence type="ECO:0000256" key="3">
    <source>
        <dbReference type="PROSITE-ProRule" id="PRU00339"/>
    </source>
</evidence>
<name>A0A7J9PNR5_METMI</name>
<feature type="repeat" description="TPR" evidence="3">
    <location>
        <begin position="42"/>
        <end position="75"/>
    </location>
</feature>
<dbReference type="PROSITE" id="PS50005">
    <property type="entry name" value="TPR"/>
    <property type="match status" value="2"/>
</dbReference>
<dbReference type="Pfam" id="PF13181">
    <property type="entry name" value="TPR_8"/>
    <property type="match status" value="1"/>
</dbReference>
<dbReference type="SUPFAM" id="SSF48452">
    <property type="entry name" value="TPR-like"/>
    <property type="match status" value="2"/>
</dbReference>
<dbReference type="AlphaFoldDB" id="A0A7J9PNR5"/>
<dbReference type="Pfam" id="PF00515">
    <property type="entry name" value="TPR_1"/>
    <property type="match status" value="1"/>
</dbReference>
<dbReference type="Proteomes" id="UP000567099">
    <property type="component" value="Unassembled WGS sequence"/>
</dbReference>
<evidence type="ECO:0000313" key="4">
    <source>
        <dbReference type="EMBL" id="MBA2864414.1"/>
    </source>
</evidence>